<keyword evidence="1" id="KW-0472">Membrane</keyword>
<dbReference type="EMBL" id="MH675552">
    <property type="protein sequence ID" value="AXQ62744.1"/>
    <property type="molecule type" value="Genomic_DNA"/>
</dbReference>
<feature type="transmembrane region" description="Helical" evidence="1">
    <location>
        <begin position="12"/>
        <end position="30"/>
    </location>
</feature>
<proteinExistence type="predicted"/>
<organism evidence="2 3">
    <name type="scientific">Bacteroides phage crAss001</name>
    <name type="common">Bacteroides phage PhiCrAss001</name>
    <dbReference type="NCBI Taxonomy" id="2301731"/>
    <lineage>
        <taxon>Viruses</taxon>
        <taxon>Duplodnaviria</taxon>
        <taxon>Heunggongvirae</taxon>
        <taxon>Uroviricota</taxon>
        <taxon>Caudoviricetes</taxon>
        <taxon>Crassvirales</taxon>
        <taxon>Steigviridae</taxon>
        <taxon>Asinivirinae</taxon>
        <taxon>Kehishuvirus</taxon>
        <taxon>Kehishuvirus primarius</taxon>
    </lineage>
</organism>
<feature type="transmembrane region" description="Helical" evidence="1">
    <location>
        <begin position="36"/>
        <end position="54"/>
    </location>
</feature>
<keyword evidence="1" id="KW-0812">Transmembrane</keyword>
<keyword evidence="1" id="KW-1133">Transmembrane helix</keyword>
<evidence type="ECO:0000313" key="2">
    <source>
        <dbReference type="EMBL" id="AXQ62744.1"/>
    </source>
</evidence>
<protein>
    <submittedName>
        <fullName evidence="2">Uncharacterized protein</fullName>
    </submittedName>
</protein>
<keyword evidence="3" id="KW-1185">Reference proteome</keyword>
<sequence length="76" mass="8939">MKTIKMIFKGMLLYITILVTMIFMMGVDSIYDQGYFFYGIMLVAALIFVCYKTINKEELEVLTLCKYLNDIDEELK</sequence>
<dbReference type="Proteomes" id="UP000262320">
    <property type="component" value="Segment"/>
</dbReference>
<name>A0A385DTL3_BPCA1</name>
<organismHost>
    <name type="scientific">Bacteroides intestinalis</name>
    <dbReference type="NCBI Taxonomy" id="329854"/>
</organismHost>
<accession>A0A385DTL3</accession>
<gene>
    <name evidence="2" type="ORF">crAss001_101</name>
</gene>
<evidence type="ECO:0000256" key="1">
    <source>
        <dbReference type="SAM" id="Phobius"/>
    </source>
</evidence>
<reference evidence="2 3" key="1">
    <citation type="submission" date="2018-07" db="EMBL/GenBank/DDBJ databases">
        <title>PhiCrAss001, a member of the most abundant bacteriophage family in the human gut, infects Bacteroides.</title>
        <authorList>
            <person name="Shkoporov A.N."/>
            <person name="Khokhlova E.V."/>
            <person name="Fitzgerald C.B."/>
            <person name="Stockdale S.R."/>
            <person name="Draper L.A."/>
            <person name="Ross R.P."/>
            <person name="Hill C."/>
        </authorList>
    </citation>
    <scope>NUCLEOTIDE SEQUENCE [LARGE SCALE GENOMIC DNA]</scope>
    <source>
        <strain evidence="3">crAss001</strain>
    </source>
</reference>
<evidence type="ECO:0000313" key="3">
    <source>
        <dbReference type="Proteomes" id="UP000262320"/>
    </source>
</evidence>